<dbReference type="PANTHER" id="PTHR33516:SF2">
    <property type="entry name" value="LEXA REPRESSOR-RELATED"/>
    <property type="match status" value="1"/>
</dbReference>
<name>A0ABQ5P6Z4_9ACTN</name>
<comment type="caution">
    <text evidence="13">The sequence shown here is derived from an EMBL/GenBank/DDBJ whole genome shotgun (WGS) entry which is preliminary data.</text>
</comment>
<dbReference type="InterPro" id="IPR036286">
    <property type="entry name" value="LexA/Signal_pep-like_sf"/>
</dbReference>
<keyword evidence="8 10" id="KW-0234">DNA repair</keyword>
<comment type="function">
    <text evidence="10">Represses a number of genes involved in the response to DNA damage (SOS response), including recA and lexA. In the presence of single-stranded DNA, RecA interacts with LexA causing an autocatalytic cleavage which disrupts the DNA-binding part of LexA, leading to derepression of the SOS regulon and eventually DNA repair.</text>
</comment>
<dbReference type="Pfam" id="PF00717">
    <property type="entry name" value="Peptidase_S24"/>
    <property type="match status" value="1"/>
</dbReference>
<evidence type="ECO:0000256" key="6">
    <source>
        <dbReference type="ARBA" id="ARBA00023125"/>
    </source>
</evidence>
<dbReference type="EC" id="3.4.21.88" evidence="10"/>
<dbReference type="RefSeq" id="WP_323450240.1">
    <property type="nucleotide sequence ID" value="NZ_BSBI01000013.1"/>
</dbReference>
<feature type="active site" description="For autocatalytic cleavage activity" evidence="10">
    <location>
        <position position="149"/>
    </location>
</feature>
<comment type="similarity">
    <text evidence="10">Belongs to the peptidase S24 family.</text>
</comment>
<keyword evidence="3 10" id="KW-0227">DNA damage</keyword>
<evidence type="ECO:0000313" key="13">
    <source>
        <dbReference type="EMBL" id="GLF98258.1"/>
    </source>
</evidence>
<keyword evidence="6 10" id="KW-0238">DNA-binding</keyword>
<comment type="caution">
    <text evidence="10">Lacks conserved residue(s) required for the propagation of feature annotation.</text>
</comment>
<dbReference type="Pfam" id="PF01726">
    <property type="entry name" value="LexA_DNA_bind"/>
    <property type="match status" value="1"/>
</dbReference>
<dbReference type="InterPro" id="IPR036390">
    <property type="entry name" value="WH_DNA-bd_sf"/>
</dbReference>
<evidence type="ECO:0000256" key="1">
    <source>
        <dbReference type="ARBA" id="ARBA00022491"/>
    </source>
</evidence>
<dbReference type="InterPro" id="IPR039418">
    <property type="entry name" value="LexA-like"/>
</dbReference>
<keyword evidence="10" id="KW-0068">Autocatalytic cleavage</keyword>
<evidence type="ECO:0000256" key="8">
    <source>
        <dbReference type="ARBA" id="ARBA00023204"/>
    </source>
</evidence>
<feature type="domain" description="Peptidase S24/S26A/S26B/S26C" evidence="11">
    <location>
        <begin position="107"/>
        <end position="221"/>
    </location>
</feature>
<evidence type="ECO:0000259" key="11">
    <source>
        <dbReference type="Pfam" id="PF00717"/>
    </source>
</evidence>
<keyword evidence="7 10" id="KW-0804">Transcription</keyword>
<dbReference type="SUPFAM" id="SSF51306">
    <property type="entry name" value="LexA/Signal peptidase"/>
    <property type="match status" value="1"/>
</dbReference>
<evidence type="ECO:0000256" key="7">
    <source>
        <dbReference type="ARBA" id="ARBA00023163"/>
    </source>
</evidence>
<dbReference type="InterPro" id="IPR050077">
    <property type="entry name" value="LexA_repressor"/>
</dbReference>
<feature type="DNA-binding region" description="H-T-H motif" evidence="10">
    <location>
        <begin position="42"/>
        <end position="62"/>
    </location>
</feature>
<comment type="catalytic activity">
    <reaction evidence="10">
        <text>Hydrolysis of Ala-|-Gly bond in repressor LexA.</text>
        <dbReference type="EC" id="3.4.21.88"/>
    </reaction>
</comment>
<dbReference type="HAMAP" id="MF_00015">
    <property type="entry name" value="LexA"/>
    <property type="match status" value="1"/>
</dbReference>
<dbReference type="Gene3D" id="1.10.10.10">
    <property type="entry name" value="Winged helix-like DNA-binding domain superfamily/Winged helix DNA-binding domain"/>
    <property type="match status" value="1"/>
</dbReference>
<evidence type="ECO:0000313" key="14">
    <source>
        <dbReference type="Proteomes" id="UP001291653"/>
    </source>
</evidence>
<evidence type="ECO:0000256" key="10">
    <source>
        <dbReference type="HAMAP-Rule" id="MF_00015"/>
    </source>
</evidence>
<dbReference type="PANTHER" id="PTHR33516">
    <property type="entry name" value="LEXA REPRESSOR"/>
    <property type="match status" value="1"/>
</dbReference>
<evidence type="ECO:0000256" key="3">
    <source>
        <dbReference type="ARBA" id="ARBA00022763"/>
    </source>
</evidence>
<accession>A0ABQ5P6Z4</accession>
<proteinExistence type="inferred from homology"/>
<dbReference type="InterPro" id="IPR036388">
    <property type="entry name" value="WH-like_DNA-bd_sf"/>
</dbReference>
<dbReference type="InterPro" id="IPR006199">
    <property type="entry name" value="LexA_DNA-bd_dom"/>
</dbReference>
<dbReference type="Proteomes" id="UP001291653">
    <property type="component" value="Unassembled WGS sequence"/>
</dbReference>
<protein>
    <recommendedName>
        <fullName evidence="10">LexA repressor</fullName>
        <ecNumber evidence="10">3.4.21.88</ecNumber>
    </recommendedName>
</protein>
<keyword evidence="14" id="KW-1185">Reference proteome</keyword>
<keyword evidence="1 10" id="KW-0678">Repressor</keyword>
<evidence type="ECO:0000256" key="4">
    <source>
        <dbReference type="ARBA" id="ARBA00022801"/>
    </source>
</evidence>
<sequence length="227" mass="24112">MRNEPLASAAPAQDTSSLTERQQAVLACISDSVRTRGYPPSMREIGQSLQLTSVSSVAHHLLTLERKGFLCRDRHRPRAYALAPHVQQALTGRAGQAERTADVAEVPLLGPIAAGMPLLAEQNVQDVLAMSRAVVGHGELFALKVADQSMSDAGILGGDVVAVRRYRAAEPGDIVAALLAGGGVTVRKLHVAHDGVWLMPYNRDHSPIRLEDGGAVLGKVVAVLRSL</sequence>
<dbReference type="NCBIfam" id="TIGR00498">
    <property type="entry name" value="lexA"/>
    <property type="match status" value="1"/>
</dbReference>
<organism evidence="13 14">
    <name type="scientific">Streptomyces yaizuensis</name>
    <dbReference type="NCBI Taxonomy" id="2989713"/>
    <lineage>
        <taxon>Bacteria</taxon>
        <taxon>Bacillati</taxon>
        <taxon>Actinomycetota</taxon>
        <taxon>Actinomycetes</taxon>
        <taxon>Kitasatosporales</taxon>
        <taxon>Streptomycetaceae</taxon>
        <taxon>Streptomyces</taxon>
    </lineage>
</organism>
<dbReference type="InterPro" id="IPR015927">
    <property type="entry name" value="Peptidase_S24_S26A/B/C"/>
</dbReference>
<keyword evidence="2 10" id="KW-0235">DNA replication</keyword>
<dbReference type="InterPro" id="IPR006200">
    <property type="entry name" value="LexA"/>
</dbReference>
<dbReference type="Gene3D" id="2.10.109.10">
    <property type="entry name" value="Umud Fragment, subunit A"/>
    <property type="match status" value="1"/>
</dbReference>
<keyword evidence="4 10" id="KW-0378">Hydrolase</keyword>
<comment type="subunit">
    <text evidence="10">Homodimer.</text>
</comment>
<evidence type="ECO:0000256" key="5">
    <source>
        <dbReference type="ARBA" id="ARBA00023015"/>
    </source>
</evidence>
<evidence type="ECO:0000259" key="12">
    <source>
        <dbReference type="Pfam" id="PF01726"/>
    </source>
</evidence>
<dbReference type="SUPFAM" id="SSF46785">
    <property type="entry name" value="Winged helix' DNA-binding domain"/>
    <property type="match status" value="1"/>
</dbReference>
<evidence type="ECO:0000256" key="2">
    <source>
        <dbReference type="ARBA" id="ARBA00022705"/>
    </source>
</evidence>
<keyword evidence="9 10" id="KW-0742">SOS response</keyword>
<evidence type="ECO:0000256" key="9">
    <source>
        <dbReference type="ARBA" id="ARBA00023236"/>
    </source>
</evidence>
<feature type="domain" description="LexA repressor DNA-binding" evidence="12">
    <location>
        <begin position="16"/>
        <end position="79"/>
    </location>
</feature>
<dbReference type="EMBL" id="BSBI01000013">
    <property type="protein sequence ID" value="GLF98258.1"/>
    <property type="molecule type" value="Genomic_DNA"/>
</dbReference>
<reference evidence="13 14" key="1">
    <citation type="submission" date="2022-10" db="EMBL/GenBank/DDBJ databases">
        <title>Draft genome sequence of Streptomyces sp. YSPA8.</title>
        <authorList>
            <person name="Moriuchi R."/>
            <person name="Dohra H."/>
            <person name="Yamamura H."/>
            <person name="Kodani S."/>
        </authorList>
    </citation>
    <scope>NUCLEOTIDE SEQUENCE [LARGE SCALE GENOMIC DNA]</scope>
    <source>
        <strain evidence="13 14">YSPA8</strain>
    </source>
</reference>
<gene>
    <name evidence="10 13" type="primary">lexA</name>
    <name evidence="13" type="ORF">SYYSPA8_28195</name>
</gene>
<dbReference type="CDD" id="cd06529">
    <property type="entry name" value="S24_LexA-like"/>
    <property type="match status" value="1"/>
</dbReference>
<feature type="site" description="Cleavage; by autolysis" evidence="10">
    <location>
        <begin position="114"/>
        <end position="115"/>
    </location>
</feature>
<keyword evidence="5 10" id="KW-0805">Transcription regulation</keyword>